<organism evidence="2 3">
    <name type="scientific">Prevotella pectinovora</name>
    <dbReference type="NCBI Taxonomy" id="1602169"/>
    <lineage>
        <taxon>Bacteria</taxon>
        <taxon>Pseudomonadati</taxon>
        <taxon>Bacteroidota</taxon>
        <taxon>Bacteroidia</taxon>
        <taxon>Bacteroidales</taxon>
        <taxon>Prevotellaceae</taxon>
        <taxon>Prevotella</taxon>
    </lineage>
</organism>
<sequence>MGMFAQSKTAKFDFTGESAYGMTLLSGSTKEYNADPTVCTEGDVTLTLNGQTRWWKATNGNELRFYKGADMTFKVPEGNVITKVELTAKVPAKFESAVGTYANGTWTGSANSVVISTNITEKNTPISSAVVTYQSSSAPMKKDPALSFSETTASGVVGEAFVAPTLTKATTAAVVYTSSDEAVATVNAETGEVTLLAAGETKITATAAENDEYNGGSASYTLIVTTPALDVVQEPYSESFETEFGSFVLDNVNLSEGLSYVWSIDKKYKCAKASAFVNKKNLPSESWLVSPWIELSCAEVERNLYFDHAVSKYFGNVSEEATLWIKVEGGDWTQITSIAYPEVPQDKSFSPFETQAVSLAGYEGKKIKVGFKYVSTDEAAGTWEIRNFKVCSGDPSGINEINADKFDVNAPVYNLAGQRVNANAKGILIQNGKKFIK</sequence>
<evidence type="ECO:0000313" key="2">
    <source>
        <dbReference type="EMBL" id="KIP64950.1"/>
    </source>
</evidence>
<dbReference type="Proteomes" id="UP000032046">
    <property type="component" value="Unassembled WGS sequence"/>
</dbReference>
<accession>A0A0D0HG36</accession>
<comment type="caution">
    <text evidence="2">The sequence shown here is derived from an EMBL/GenBank/DDBJ whole genome shotgun (WGS) entry which is preliminary data.</text>
</comment>
<reference evidence="2 3" key="1">
    <citation type="submission" date="2015-01" db="EMBL/GenBank/DDBJ databases">
        <title>Comparative genomics of non-oral Prevotella species.</title>
        <authorList>
            <person name="Accetto T."/>
            <person name="Nograsek B."/>
            <person name="Avgustin G."/>
        </authorList>
    </citation>
    <scope>NUCLEOTIDE SEQUENCE [LARGE SCALE GENOMIC DNA]</scope>
    <source>
        <strain evidence="2 3">P5-119</strain>
    </source>
</reference>
<dbReference type="AlphaFoldDB" id="A0A0D0HG36"/>
<dbReference type="Pfam" id="PF02368">
    <property type="entry name" value="Big_2"/>
    <property type="match status" value="1"/>
</dbReference>
<dbReference type="SUPFAM" id="SSF49373">
    <property type="entry name" value="Invasin/intimin cell-adhesion fragments"/>
    <property type="match status" value="1"/>
</dbReference>
<dbReference type="NCBIfam" id="NF038128">
    <property type="entry name" value="choice_anch_J"/>
    <property type="match status" value="1"/>
</dbReference>
<dbReference type="InterPro" id="IPR008964">
    <property type="entry name" value="Invasin/intimin_cell_adhesion"/>
</dbReference>
<name>A0A0D0HG36_9BACT</name>
<evidence type="ECO:0000313" key="3">
    <source>
        <dbReference type="Proteomes" id="UP000032046"/>
    </source>
</evidence>
<gene>
    <name evidence="2" type="ORF">ST44_00740</name>
</gene>
<dbReference type="EMBL" id="JXQK01000008">
    <property type="protein sequence ID" value="KIP64950.1"/>
    <property type="molecule type" value="Genomic_DNA"/>
</dbReference>
<protein>
    <recommendedName>
        <fullName evidence="1">BIG2 domain-containing protein</fullName>
    </recommendedName>
</protein>
<dbReference type="Gene3D" id="2.60.40.1080">
    <property type="match status" value="1"/>
</dbReference>
<proteinExistence type="predicted"/>
<dbReference type="InterPro" id="IPR003343">
    <property type="entry name" value="Big_2"/>
</dbReference>
<keyword evidence="3" id="KW-1185">Reference proteome</keyword>
<evidence type="ECO:0000259" key="1">
    <source>
        <dbReference type="Pfam" id="PF02368"/>
    </source>
</evidence>
<feature type="domain" description="BIG2" evidence="1">
    <location>
        <begin position="165"/>
        <end position="211"/>
    </location>
</feature>